<evidence type="ECO:0000256" key="1">
    <source>
        <dbReference type="ARBA" id="ARBA00001974"/>
    </source>
</evidence>
<dbReference type="Gene3D" id="3.50.50.60">
    <property type="entry name" value="FAD/NAD(P)-binding domain"/>
    <property type="match status" value="1"/>
</dbReference>
<evidence type="ECO:0000256" key="2">
    <source>
        <dbReference type="ARBA" id="ARBA00010790"/>
    </source>
</evidence>
<keyword evidence="8" id="KW-1185">Reference proteome</keyword>
<reference evidence="7 8" key="1">
    <citation type="journal article" date="2019" name="Fungal Biol. Biotechnol.">
        <title>Draft genome sequence of fastidious pathogen Ceratobasidium theobromae, which causes vascular-streak dieback in Theobroma cacao.</title>
        <authorList>
            <person name="Ali S.S."/>
            <person name="Asman A."/>
            <person name="Shao J."/>
            <person name="Firmansyah A.P."/>
            <person name="Susilo A.W."/>
            <person name="Rosmana A."/>
            <person name="McMahon P."/>
            <person name="Junaid M."/>
            <person name="Guest D."/>
            <person name="Kheng T.Y."/>
            <person name="Meinhardt L.W."/>
            <person name="Bailey B.A."/>
        </authorList>
    </citation>
    <scope>NUCLEOTIDE SEQUENCE [LARGE SCALE GENOMIC DNA]</scope>
    <source>
        <strain evidence="7 8">CT2</strain>
    </source>
</reference>
<protein>
    <recommendedName>
        <fullName evidence="6">Glucose-methanol-choline oxidoreductase N-terminal domain-containing protein</fullName>
    </recommendedName>
</protein>
<dbReference type="Pfam" id="PF00732">
    <property type="entry name" value="GMC_oxred_N"/>
    <property type="match status" value="1"/>
</dbReference>
<dbReference type="SUPFAM" id="SSF54373">
    <property type="entry name" value="FAD-linked reductases, C-terminal domain"/>
    <property type="match status" value="1"/>
</dbReference>
<dbReference type="PROSITE" id="PS00624">
    <property type="entry name" value="GMC_OXRED_2"/>
    <property type="match status" value="1"/>
</dbReference>
<feature type="domain" description="Glucose-methanol-choline oxidoreductase N-terminal" evidence="6">
    <location>
        <begin position="299"/>
        <end position="313"/>
    </location>
</feature>
<proteinExistence type="inferred from homology"/>
<dbReference type="EMBL" id="SSOP01000119">
    <property type="protein sequence ID" value="KAB5591168.1"/>
    <property type="molecule type" value="Genomic_DNA"/>
</dbReference>
<dbReference type="PANTHER" id="PTHR11552:SF147">
    <property type="entry name" value="CHOLINE DEHYDROGENASE, MITOCHONDRIAL"/>
    <property type="match status" value="1"/>
</dbReference>
<dbReference type="SUPFAM" id="SSF51905">
    <property type="entry name" value="FAD/NAD(P)-binding domain"/>
    <property type="match status" value="1"/>
</dbReference>
<dbReference type="GO" id="GO:0016614">
    <property type="term" value="F:oxidoreductase activity, acting on CH-OH group of donors"/>
    <property type="evidence" value="ECO:0007669"/>
    <property type="project" value="InterPro"/>
</dbReference>
<evidence type="ECO:0000256" key="4">
    <source>
        <dbReference type="ARBA" id="ARBA00022827"/>
    </source>
</evidence>
<dbReference type="AlphaFoldDB" id="A0A5N5QI60"/>
<dbReference type="InterPro" id="IPR007867">
    <property type="entry name" value="GMC_OxRtase_C"/>
</dbReference>
<comment type="similarity">
    <text evidence="2">Belongs to the GMC oxidoreductase family.</text>
</comment>
<dbReference type="OrthoDB" id="269227at2759"/>
<dbReference type="InterPro" id="IPR036188">
    <property type="entry name" value="FAD/NAD-bd_sf"/>
</dbReference>
<dbReference type="Proteomes" id="UP000383932">
    <property type="component" value="Unassembled WGS sequence"/>
</dbReference>
<organism evidence="7 8">
    <name type="scientific">Ceratobasidium theobromae</name>
    <dbReference type="NCBI Taxonomy" id="1582974"/>
    <lineage>
        <taxon>Eukaryota</taxon>
        <taxon>Fungi</taxon>
        <taxon>Dikarya</taxon>
        <taxon>Basidiomycota</taxon>
        <taxon>Agaricomycotina</taxon>
        <taxon>Agaricomycetes</taxon>
        <taxon>Cantharellales</taxon>
        <taxon>Ceratobasidiaceae</taxon>
        <taxon>Ceratobasidium</taxon>
    </lineage>
</organism>
<evidence type="ECO:0000313" key="8">
    <source>
        <dbReference type="Proteomes" id="UP000383932"/>
    </source>
</evidence>
<keyword evidence="4" id="KW-0274">FAD</keyword>
<dbReference type="Pfam" id="PF05199">
    <property type="entry name" value="GMC_oxred_C"/>
    <property type="match status" value="1"/>
</dbReference>
<evidence type="ECO:0000259" key="6">
    <source>
        <dbReference type="PROSITE" id="PS00624"/>
    </source>
</evidence>
<feature type="active site" description="Proton donor" evidence="5">
    <location>
        <position position="540"/>
    </location>
</feature>
<dbReference type="PANTHER" id="PTHR11552">
    <property type="entry name" value="GLUCOSE-METHANOL-CHOLINE GMC OXIDOREDUCTASE"/>
    <property type="match status" value="1"/>
</dbReference>
<comment type="cofactor">
    <cofactor evidence="1">
        <name>FAD</name>
        <dbReference type="ChEBI" id="CHEBI:57692"/>
    </cofactor>
</comment>
<keyword evidence="3" id="KW-0285">Flavoprotein</keyword>
<evidence type="ECO:0000256" key="3">
    <source>
        <dbReference type="ARBA" id="ARBA00022630"/>
    </source>
</evidence>
<evidence type="ECO:0000256" key="5">
    <source>
        <dbReference type="PIRSR" id="PIRSR000137-1"/>
    </source>
</evidence>
<gene>
    <name evidence="7" type="ORF">CTheo_5377</name>
</gene>
<evidence type="ECO:0000313" key="7">
    <source>
        <dbReference type="EMBL" id="KAB5591168.1"/>
    </source>
</evidence>
<name>A0A5N5QI60_9AGAM</name>
<feature type="active site" description="Proton acceptor" evidence="5">
    <location>
        <position position="583"/>
    </location>
</feature>
<dbReference type="GO" id="GO:0050660">
    <property type="term" value="F:flavin adenine dinucleotide binding"/>
    <property type="evidence" value="ECO:0007669"/>
    <property type="project" value="InterPro"/>
</dbReference>
<dbReference type="InterPro" id="IPR012132">
    <property type="entry name" value="GMC_OxRdtase"/>
</dbReference>
<dbReference type="PIRSF" id="PIRSF000137">
    <property type="entry name" value="Alcohol_oxidase"/>
    <property type="match status" value="1"/>
</dbReference>
<sequence length="604" mass="65401">MGAVNSKHITNAAVVATPFEGGDSKSTVTPEDVASWKKWDYIIVGGGTAGCVLAHRLSEDKNISVLLIEAGKDCLDQLFSRIPLTFGKLFKTEADWAYDTEPQSTLNGRSLFWPRGKMLGGCSSINAMMYTHCAPSDYDSWGVDGWKYDDLKPYFRKAERFTPDIAHPQVDNTHRGDQGQWRTGYSYISDMSKTWIESCKEVGIPYNPDINTPAGTIGVTEVISHIDPKGERSSTSTAYLPKSVLARPNLTVLIDTRITRLLFDPSGSEPRAVGVEIAQSANGKRFRIAATKEVILSAGAIGTPQILMASGVGPKNVLDAAGVEVLKDMPHVGKNLIDHLLGCIIFRATESLDHLATPAGSLLPLARWFMNGQGPLRSNVAEAAAFFRTDDTRIFGSKPTEVEDTTSGTGAPNLEIACASLTFSEHGFRQPPPGEKAFTMAPVLLRPKSSGHVTITSSNVWDNPTIEPNYFADDNDVKTMIQGVRLALRIARTKPIADKLVFKSNADEKNIFFMGDADPETVTDDQIEGWLRREVETIYHPVGTARMGTNSSDSVVAASLLVHGIKGLRVVDASIFPAQVSGHPCAGVVAIAEKAADIIKQNKA</sequence>
<dbReference type="InterPro" id="IPR000172">
    <property type="entry name" value="GMC_OxRdtase_N"/>
</dbReference>
<accession>A0A5N5QI60</accession>
<comment type="caution">
    <text evidence="7">The sequence shown here is derived from an EMBL/GenBank/DDBJ whole genome shotgun (WGS) entry which is preliminary data.</text>
</comment>
<dbReference type="Gene3D" id="3.30.560.10">
    <property type="entry name" value="Glucose Oxidase, domain 3"/>
    <property type="match status" value="1"/>
</dbReference>